<keyword evidence="1" id="KW-0732">Signal</keyword>
<dbReference type="EMBL" id="NNAY01001452">
    <property type="protein sequence ID" value="OXU23935.1"/>
    <property type="molecule type" value="Genomic_DNA"/>
</dbReference>
<reference evidence="2 3" key="1">
    <citation type="journal article" date="2017" name="Curr. Biol.">
        <title>The Evolution of Venom by Co-option of Single-Copy Genes.</title>
        <authorList>
            <person name="Martinson E.O."/>
            <person name="Mrinalini"/>
            <person name="Kelkar Y.D."/>
            <person name="Chang C.H."/>
            <person name="Werren J.H."/>
        </authorList>
    </citation>
    <scope>NUCLEOTIDE SEQUENCE [LARGE SCALE GENOMIC DNA]</scope>
    <source>
        <strain evidence="2 3">Alberta</strain>
        <tissue evidence="2">Whole body</tissue>
    </source>
</reference>
<organism evidence="2 3">
    <name type="scientific">Trichomalopsis sarcophagae</name>
    <dbReference type="NCBI Taxonomy" id="543379"/>
    <lineage>
        <taxon>Eukaryota</taxon>
        <taxon>Metazoa</taxon>
        <taxon>Ecdysozoa</taxon>
        <taxon>Arthropoda</taxon>
        <taxon>Hexapoda</taxon>
        <taxon>Insecta</taxon>
        <taxon>Pterygota</taxon>
        <taxon>Neoptera</taxon>
        <taxon>Endopterygota</taxon>
        <taxon>Hymenoptera</taxon>
        <taxon>Apocrita</taxon>
        <taxon>Proctotrupomorpha</taxon>
        <taxon>Chalcidoidea</taxon>
        <taxon>Pteromalidae</taxon>
        <taxon>Pteromalinae</taxon>
        <taxon>Trichomalopsis</taxon>
    </lineage>
</organism>
<proteinExistence type="predicted"/>
<dbReference type="AlphaFoldDB" id="A0A232EZY4"/>
<accession>A0A232EZY4</accession>
<evidence type="ECO:0000313" key="3">
    <source>
        <dbReference type="Proteomes" id="UP000215335"/>
    </source>
</evidence>
<evidence type="ECO:0000313" key="2">
    <source>
        <dbReference type="EMBL" id="OXU23935.1"/>
    </source>
</evidence>
<dbReference type="Proteomes" id="UP000215335">
    <property type="component" value="Unassembled WGS sequence"/>
</dbReference>
<protein>
    <submittedName>
        <fullName evidence="2">Uncharacterized protein</fullName>
    </submittedName>
</protein>
<name>A0A232EZY4_9HYME</name>
<gene>
    <name evidence="2" type="ORF">TSAR_009701</name>
</gene>
<feature type="non-terminal residue" evidence="2">
    <location>
        <position position="1"/>
    </location>
</feature>
<feature type="chain" id="PRO_5012556709" evidence="1">
    <location>
        <begin position="21"/>
        <end position="56"/>
    </location>
</feature>
<keyword evidence="3" id="KW-1185">Reference proteome</keyword>
<evidence type="ECO:0000256" key="1">
    <source>
        <dbReference type="SAM" id="SignalP"/>
    </source>
</evidence>
<feature type="signal peptide" evidence="1">
    <location>
        <begin position="1"/>
        <end position="20"/>
    </location>
</feature>
<comment type="caution">
    <text evidence="2">The sequence shown here is derived from an EMBL/GenBank/DDBJ whole genome shotgun (WGS) entry which is preliminary data.</text>
</comment>
<sequence length="56" mass="6657">FYYVILNFFIIIIVLHDLKCTISSRTVRNEKGPFMCSLKKLRCGTWEEKLFQSAVR</sequence>